<sequence>MCHYNWSLIKWGRAPVSTRHGTRIDPQRLRQERESNRQYERRDLLTWLWRWSSLSCGGHKWFIYRYHHQRARKARSARREGSKHDYCDRHHIPKLCRGSRERERLEMHRCKRCVRVHYRGLGYHSGESGEQKESIGGRLLGNTDAHRTSSVK</sequence>
<organism evidence="2 3">
    <name type="scientific">Byssothecium circinans</name>
    <dbReference type="NCBI Taxonomy" id="147558"/>
    <lineage>
        <taxon>Eukaryota</taxon>
        <taxon>Fungi</taxon>
        <taxon>Dikarya</taxon>
        <taxon>Ascomycota</taxon>
        <taxon>Pezizomycotina</taxon>
        <taxon>Dothideomycetes</taxon>
        <taxon>Pleosporomycetidae</taxon>
        <taxon>Pleosporales</taxon>
        <taxon>Massarineae</taxon>
        <taxon>Massarinaceae</taxon>
        <taxon>Byssothecium</taxon>
    </lineage>
</organism>
<keyword evidence="3" id="KW-1185">Reference proteome</keyword>
<dbReference type="AlphaFoldDB" id="A0A6A5TPL4"/>
<accession>A0A6A5TPL4</accession>
<evidence type="ECO:0000313" key="3">
    <source>
        <dbReference type="Proteomes" id="UP000800035"/>
    </source>
</evidence>
<dbReference type="Proteomes" id="UP000800035">
    <property type="component" value="Unassembled WGS sequence"/>
</dbReference>
<reference evidence="2" key="1">
    <citation type="journal article" date="2020" name="Stud. Mycol.">
        <title>101 Dothideomycetes genomes: a test case for predicting lifestyles and emergence of pathogens.</title>
        <authorList>
            <person name="Haridas S."/>
            <person name="Albert R."/>
            <person name="Binder M."/>
            <person name="Bloem J."/>
            <person name="Labutti K."/>
            <person name="Salamov A."/>
            <person name="Andreopoulos B."/>
            <person name="Baker S."/>
            <person name="Barry K."/>
            <person name="Bills G."/>
            <person name="Bluhm B."/>
            <person name="Cannon C."/>
            <person name="Castanera R."/>
            <person name="Culley D."/>
            <person name="Daum C."/>
            <person name="Ezra D."/>
            <person name="Gonzalez J."/>
            <person name="Henrissat B."/>
            <person name="Kuo A."/>
            <person name="Liang C."/>
            <person name="Lipzen A."/>
            <person name="Lutzoni F."/>
            <person name="Magnuson J."/>
            <person name="Mondo S."/>
            <person name="Nolan M."/>
            <person name="Ohm R."/>
            <person name="Pangilinan J."/>
            <person name="Park H.-J."/>
            <person name="Ramirez L."/>
            <person name="Alfaro M."/>
            <person name="Sun H."/>
            <person name="Tritt A."/>
            <person name="Yoshinaga Y."/>
            <person name="Zwiers L.-H."/>
            <person name="Turgeon B."/>
            <person name="Goodwin S."/>
            <person name="Spatafora J."/>
            <person name="Crous P."/>
            <person name="Grigoriev I."/>
        </authorList>
    </citation>
    <scope>NUCLEOTIDE SEQUENCE</scope>
    <source>
        <strain evidence="2">CBS 675.92</strain>
    </source>
</reference>
<feature type="region of interest" description="Disordered" evidence="1">
    <location>
        <begin position="126"/>
        <end position="152"/>
    </location>
</feature>
<evidence type="ECO:0000256" key="1">
    <source>
        <dbReference type="SAM" id="MobiDB-lite"/>
    </source>
</evidence>
<proteinExistence type="predicted"/>
<protein>
    <submittedName>
        <fullName evidence="2">Uncharacterized protein</fullName>
    </submittedName>
</protein>
<name>A0A6A5TPL4_9PLEO</name>
<dbReference type="EMBL" id="ML976998">
    <property type="protein sequence ID" value="KAF1954581.1"/>
    <property type="molecule type" value="Genomic_DNA"/>
</dbReference>
<evidence type="ECO:0000313" key="2">
    <source>
        <dbReference type="EMBL" id="KAF1954581.1"/>
    </source>
</evidence>
<gene>
    <name evidence="2" type="ORF">CC80DRAFT_121263</name>
</gene>